<accession>A0A7V9Z1W2</accession>
<keyword evidence="10" id="KW-1185">Reference proteome</keyword>
<dbReference type="PANTHER" id="PTHR23521:SF2">
    <property type="entry name" value="TRANSPORTER MFS SUPERFAMILY"/>
    <property type="match status" value="1"/>
</dbReference>
<evidence type="ECO:0000313" key="9">
    <source>
        <dbReference type="EMBL" id="MBA2872553.1"/>
    </source>
</evidence>
<dbReference type="Pfam" id="PF07690">
    <property type="entry name" value="MFS_1"/>
    <property type="match status" value="1"/>
</dbReference>
<feature type="transmembrane region" description="Helical" evidence="7">
    <location>
        <begin position="294"/>
        <end position="314"/>
    </location>
</feature>
<comment type="subcellular location">
    <subcellularLocation>
        <location evidence="1">Cell membrane</location>
        <topology evidence="1">Multi-pass membrane protein</topology>
    </subcellularLocation>
</comment>
<feature type="transmembrane region" description="Helical" evidence="7">
    <location>
        <begin position="159"/>
        <end position="178"/>
    </location>
</feature>
<feature type="transmembrane region" description="Helical" evidence="7">
    <location>
        <begin position="270"/>
        <end position="288"/>
    </location>
</feature>
<feature type="transmembrane region" description="Helical" evidence="7">
    <location>
        <begin position="98"/>
        <end position="120"/>
    </location>
</feature>
<dbReference type="InterPro" id="IPR005829">
    <property type="entry name" value="Sugar_transporter_CS"/>
</dbReference>
<name>A0A7V9Z1W2_9BACL</name>
<dbReference type="GO" id="GO:0022857">
    <property type="term" value="F:transmembrane transporter activity"/>
    <property type="evidence" value="ECO:0007669"/>
    <property type="project" value="InterPro"/>
</dbReference>
<evidence type="ECO:0000256" key="3">
    <source>
        <dbReference type="ARBA" id="ARBA00022475"/>
    </source>
</evidence>
<dbReference type="AlphaFoldDB" id="A0A7V9Z1W2"/>
<dbReference type="CDD" id="cd17477">
    <property type="entry name" value="MFS_YcaD_like"/>
    <property type="match status" value="1"/>
</dbReference>
<dbReference type="InterPro" id="IPR047200">
    <property type="entry name" value="MFS_YcaD-like"/>
</dbReference>
<organism evidence="9 10">
    <name type="scientific">[Anoxybacillus] calidus</name>
    <dbReference type="NCBI Taxonomy" id="575178"/>
    <lineage>
        <taxon>Bacteria</taxon>
        <taxon>Bacillati</taxon>
        <taxon>Bacillota</taxon>
        <taxon>Bacilli</taxon>
        <taxon>Bacillales</taxon>
        <taxon>Anoxybacillaceae</taxon>
        <taxon>Paranoxybacillus</taxon>
    </lineage>
</organism>
<keyword evidence="4 7" id="KW-0812">Transmembrane</keyword>
<feature type="transmembrane region" description="Helical" evidence="7">
    <location>
        <begin position="243"/>
        <end position="263"/>
    </location>
</feature>
<dbReference type="SUPFAM" id="SSF103473">
    <property type="entry name" value="MFS general substrate transporter"/>
    <property type="match status" value="1"/>
</dbReference>
<evidence type="ECO:0000256" key="5">
    <source>
        <dbReference type="ARBA" id="ARBA00022989"/>
    </source>
</evidence>
<evidence type="ECO:0000256" key="7">
    <source>
        <dbReference type="SAM" id="Phobius"/>
    </source>
</evidence>
<dbReference type="Proteomes" id="UP000580891">
    <property type="component" value="Unassembled WGS sequence"/>
</dbReference>
<comment type="caution">
    <text evidence="9">The sequence shown here is derived from an EMBL/GenBank/DDBJ whole genome shotgun (WGS) entry which is preliminary data.</text>
</comment>
<evidence type="ECO:0000259" key="8">
    <source>
        <dbReference type="PROSITE" id="PS50850"/>
    </source>
</evidence>
<sequence length="387" mass="43183">MKMNNMRFWILVSIVAISGLSQGLLLPLISIILEKNGFSSSLNGIHATALYIGVLLISPFMEKPLRKYGYKPIIMFGGFIVLLSLASFPLWHSFMFWFFLRLLIGIGDHMLHFATQTWITDFSPPHRRGRNLSLYGLFFGIGFAIGPLLTPLVEVHQSLPFIVSSFLSLLGWLTLFLLKNEYPNTTDEHESFFATFKRFAQAWKYAWVALLLPFAYGFLEAAVNGSFPIFALRENIPVQQVSVILPAFAIGGIVFQLPLGLLSDRWGRKIVLLFALLIGCISFITASMLSQSFIGLFVCFFVAGMFVGSLFSLGMSYTADLLPKHLLPAGNLLCGILYSVGSIAGPFISGWVIQYWQGESFFIVMSFMLLTIATSLFICTKPEIALK</sequence>
<gene>
    <name evidence="9" type="ORF">HNQ85_002864</name>
</gene>
<evidence type="ECO:0000256" key="1">
    <source>
        <dbReference type="ARBA" id="ARBA00004651"/>
    </source>
</evidence>
<dbReference type="Gene3D" id="1.20.1250.20">
    <property type="entry name" value="MFS general substrate transporter like domains"/>
    <property type="match status" value="2"/>
</dbReference>
<feature type="transmembrane region" description="Helical" evidence="7">
    <location>
        <begin position="132"/>
        <end position="153"/>
    </location>
</feature>
<dbReference type="GO" id="GO:0005886">
    <property type="term" value="C:plasma membrane"/>
    <property type="evidence" value="ECO:0007669"/>
    <property type="project" value="UniProtKB-SubCell"/>
</dbReference>
<evidence type="ECO:0000256" key="4">
    <source>
        <dbReference type="ARBA" id="ARBA00022692"/>
    </source>
</evidence>
<feature type="domain" description="Major facilitator superfamily (MFS) profile" evidence="8">
    <location>
        <begin position="7"/>
        <end position="383"/>
    </location>
</feature>
<proteinExistence type="predicted"/>
<dbReference type="InterPro" id="IPR036259">
    <property type="entry name" value="MFS_trans_sf"/>
</dbReference>
<dbReference type="RefSeq" id="WP_246326877.1">
    <property type="nucleotide sequence ID" value="NZ_JACDUU010000007.1"/>
</dbReference>
<keyword evidence="2" id="KW-0813">Transport</keyword>
<keyword evidence="3" id="KW-1003">Cell membrane</keyword>
<evidence type="ECO:0000256" key="6">
    <source>
        <dbReference type="ARBA" id="ARBA00023136"/>
    </source>
</evidence>
<dbReference type="PANTHER" id="PTHR23521">
    <property type="entry name" value="TRANSPORTER MFS SUPERFAMILY"/>
    <property type="match status" value="1"/>
</dbReference>
<dbReference type="PROSITE" id="PS00216">
    <property type="entry name" value="SUGAR_TRANSPORT_1"/>
    <property type="match status" value="1"/>
</dbReference>
<keyword evidence="5 7" id="KW-1133">Transmembrane helix</keyword>
<feature type="transmembrane region" description="Helical" evidence="7">
    <location>
        <begin position="205"/>
        <end position="223"/>
    </location>
</feature>
<reference evidence="9 10" key="1">
    <citation type="submission" date="2020-07" db="EMBL/GenBank/DDBJ databases">
        <title>Genomic Encyclopedia of Type Strains, Phase IV (KMG-IV): sequencing the most valuable type-strain genomes for metagenomic binning, comparative biology and taxonomic classification.</title>
        <authorList>
            <person name="Goeker M."/>
        </authorList>
    </citation>
    <scope>NUCLEOTIDE SEQUENCE [LARGE SCALE GENOMIC DNA]</scope>
    <source>
        <strain evidence="9 10">DSM 25220</strain>
    </source>
</reference>
<feature type="transmembrane region" description="Helical" evidence="7">
    <location>
        <begin position="360"/>
        <end position="379"/>
    </location>
</feature>
<feature type="transmembrane region" description="Helical" evidence="7">
    <location>
        <begin position="326"/>
        <end position="348"/>
    </location>
</feature>
<protein>
    <submittedName>
        <fullName evidence="9">MFS family permease</fullName>
    </submittedName>
</protein>
<feature type="transmembrane region" description="Helical" evidence="7">
    <location>
        <begin position="73"/>
        <end position="92"/>
    </location>
</feature>
<dbReference type="PROSITE" id="PS50850">
    <property type="entry name" value="MFS"/>
    <property type="match status" value="1"/>
</dbReference>
<dbReference type="InterPro" id="IPR011701">
    <property type="entry name" value="MFS"/>
</dbReference>
<dbReference type="EMBL" id="JACDUU010000007">
    <property type="protein sequence ID" value="MBA2872553.1"/>
    <property type="molecule type" value="Genomic_DNA"/>
</dbReference>
<dbReference type="InterPro" id="IPR020846">
    <property type="entry name" value="MFS_dom"/>
</dbReference>
<evidence type="ECO:0000313" key="10">
    <source>
        <dbReference type="Proteomes" id="UP000580891"/>
    </source>
</evidence>
<feature type="transmembrane region" description="Helical" evidence="7">
    <location>
        <begin position="42"/>
        <end position="61"/>
    </location>
</feature>
<evidence type="ECO:0000256" key="2">
    <source>
        <dbReference type="ARBA" id="ARBA00022448"/>
    </source>
</evidence>
<keyword evidence="6 7" id="KW-0472">Membrane</keyword>